<feature type="active site" evidence="13">
    <location>
        <position position="162"/>
    </location>
</feature>
<feature type="region of interest" description="Important for the catalytic mechanism of dephosphorylation" evidence="13">
    <location>
        <begin position="269"/>
        <end position="274"/>
    </location>
</feature>
<keyword evidence="13" id="KW-0479">Metal-binding</keyword>
<evidence type="ECO:0000256" key="8">
    <source>
        <dbReference type="ARBA" id="ARBA00022840"/>
    </source>
</evidence>
<evidence type="ECO:0000256" key="9">
    <source>
        <dbReference type="ARBA" id="ARBA00023268"/>
    </source>
</evidence>
<dbReference type="Gene3D" id="3.40.50.300">
    <property type="entry name" value="P-loop containing nucleotide triphosphate hydrolases"/>
    <property type="match status" value="1"/>
</dbReference>
<dbReference type="HAMAP" id="MF_01249">
    <property type="entry name" value="HPr_kinase"/>
    <property type="match status" value="1"/>
</dbReference>
<evidence type="ECO:0000256" key="7">
    <source>
        <dbReference type="ARBA" id="ARBA00022777"/>
    </source>
</evidence>
<dbReference type="GO" id="GO:0000155">
    <property type="term" value="F:phosphorelay sensor kinase activity"/>
    <property type="evidence" value="ECO:0007669"/>
    <property type="project" value="InterPro"/>
</dbReference>
<organism evidence="14 15">
    <name type="scientific">Oenococcus oeni</name>
    <name type="common">Leuconostoc oenos</name>
    <dbReference type="NCBI Taxonomy" id="1247"/>
    <lineage>
        <taxon>Bacteria</taxon>
        <taxon>Bacillati</taxon>
        <taxon>Bacillota</taxon>
        <taxon>Bacilli</taxon>
        <taxon>Lactobacillales</taxon>
        <taxon>Lactobacillaceae</taxon>
        <taxon>Oenococcus</taxon>
    </lineage>
</organism>
<keyword evidence="8 13" id="KW-0067">ATP-binding</keyword>
<keyword evidence="4 13" id="KW-0723">Serine/threonine-protein kinase</keyword>
<dbReference type="GO" id="GO:0004674">
    <property type="term" value="F:protein serine/threonine kinase activity"/>
    <property type="evidence" value="ECO:0007669"/>
    <property type="project" value="UniProtKB-KW"/>
</dbReference>
<dbReference type="EC" id="2.7.4.-" evidence="13"/>
<dbReference type="InterPro" id="IPR003755">
    <property type="entry name" value="HPr(Ser)_kin/Pase"/>
</dbReference>
<keyword evidence="13" id="KW-0460">Magnesium</keyword>
<feature type="active site" description="Proton acceptor; for phosphorylation activity. Proton donor; for dephosphorylation activity" evidence="13">
    <location>
        <position position="181"/>
    </location>
</feature>
<dbReference type="AlphaFoldDB" id="A0A483B9L9"/>
<evidence type="ECO:0000313" key="15">
    <source>
        <dbReference type="Proteomes" id="UP000181728"/>
    </source>
</evidence>
<comment type="caution">
    <text evidence="13">Lacks conserved residue(s) required for the propagation of feature annotation.</text>
</comment>
<dbReference type="InterPro" id="IPR027417">
    <property type="entry name" value="P-loop_NTPase"/>
</dbReference>
<dbReference type="GO" id="GO:0004712">
    <property type="term" value="F:protein serine/threonine/tyrosine kinase activity"/>
    <property type="evidence" value="ECO:0007669"/>
    <property type="project" value="UniProtKB-UniRule"/>
</dbReference>
<comment type="subunit">
    <text evidence="13">Homohexamer.</text>
</comment>
<evidence type="ECO:0000256" key="2">
    <source>
        <dbReference type="ARBA" id="ARBA00006883"/>
    </source>
</evidence>
<gene>
    <name evidence="13" type="primary">hprK</name>
    <name evidence="14" type="ORF">ATX59_02665</name>
</gene>
<sequence>MDEQQNVTVRDLVQNTALRVVWGENHLERPITVPDIARPGLQLTGFLDYFEPRRVQLYGVNETEYAKTMTHEHKTIVFKKMASETTPAFVISTNLKIPEELIEAAKDAGIPVLTSSLTSSRLLSNMTYYLGAQLSERKSVHGVLIDINGIGVLLTGDPGIGKTEAALELIQQGKARLIADDRVDIYAEDEQRLVGAPPEVLANLMEVRGIGIIDVLKTYGAATIRDHTTIVLNIDLKRSNEKVQNFDRLGDGGVNFKILGIEIPRMELPVTSGRNTASVIDAAALKYRTERMGFDALSTLEQRQTKLIKENEIHDQANT</sequence>
<keyword evidence="5 13" id="KW-0808">Transferase</keyword>
<dbReference type="InterPro" id="IPR028979">
    <property type="entry name" value="Ser_kin/Pase_Hpr-like_N_sf"/>
</dbReference>
<dbReference type="Gene3D" id="3.40.1390.20">
    <property type="entry name" value="HprK N-terminal domain-like"/>
    <property type="match status" value="1"/>
</dbReference>
<keyword evidence="9 13" id="KW-0511">Multifunctional enzyme</keyword>
<comment type="function">
    <text evidence="13">Catalyzes the ATP- as well as the pyrophosphate-dependent phosphorylation of a specific serine residue in HPr, a phosphocarrier protein of the phosphoenolpyruvate-dependent sugar phosphotransferase system (PTS). HprK/P also catalyzes the pyrophosphate-producing, inorganic phosphate-dependent dephosphorylation (phosphorolysis) of seryl-phosphorylated HPr (P-Ser-HPr). The two antagonistic activities of HprK/P are regulated by several intracellular metabolites, which change their concentration in response to the absence or presence of rapidly metabolisable carbon sources (glucose, fructose, etc.) in the growth medium. Therefore, by controlling the phosphorylation state of HPr, HPrK/P is a sensor enzyme that plays a major role in the regulation of carbon metabolism and sugar transport: it mediates carbon catabolite repression (CCR), and regulates PTS-catalyzed carbohydrate uptake and inducer exclusion.</text>
</comment>
<dbReference type="SUPFAM" id="SSF75138">
    <property type="entry name" value="HprK N-terminal domain-like"/>
    <property type="match status" value="1"/>
</dbReference>
<keyword evidence="7 13" id="KW-0418">Kinase</keyword>
<dbReference type="GO" id="GO:0000287">
    <property type="term" value="F:magnesium ion binding"/>
    <property type="evidence" value="ECO:0007669"/>
    <property type="project" value="UniProtKB-UniRule"/>
</dbReference>
<comment type="catalytic activity">
    <reaction evidence="12 13">
        <text>[HPr protein]-O-phospho-L-serine + phosphate + H(+) = [HPr protein]-L-serine + diphosphate</text>
        <dbReference type="Rhea" id="RHEA:46604"/>
        <dbReference type="Rhea" id="RHEA-COMP:11602"/>
        <dbReference type="Rhea" id="RHEA-COMP:11603"/>
        <dbReference type="ChEBI" id="CHEBI:15378"/>
        <dbReference type="ChEBI" id="CHEBI:29999"/>
        <dbReference type="ChEBI" id="CHEBI:33019"/>
        <dbReference type="ChEBI" id="CHEBI:43474"/>
        <dbReference type="ChEBI" id="CHEBI:83421"/>
    </reaction>
</comment>
<keyword evidence="10 13" id="KW-0119">Carbohydrate metabolism</keyword>
<evidence type="ECO:0000256" key="1">
    <source>
        <dbReference type="ARBA" id="ARBA00001120"/>
    </source>
</evidence>
<comment type="catalytic activity">
    <reaction evidence="1 13">
        <text>[HPr protein]-L-serine + ATP = [HPr protein]-O-phospho-L-serine + ADP + H(+)</text>
        <dbReference type="Rhea" id="RHEA:46600"/>
        <dbReference type="Rhea" id="RHEA-COMP:11602"/>
        <dbReference type="Rhea" id="RHEA-COMP:11603"/>
        <dbReference type="ChEBI" id="CHEBI:15378"/>
        <dbReference type="ChEBI" id="CHEBI:29999"/>
        <dbReference type="ChEBI" id="CHEBI:30616"/>
        <dbReference type="ChEBI" id="CHEBI:83421"/>
        <dbReference type="ChEBI" id="CHEBI:456216"/>
    </reaction>
</comment>
<evidence type="ECO:0000256" key="5">
    <source>
        <dbReference type="ARBA" id="ARBA00022679"/>
    </source>
</evidence>
<dbReference type="GO" id="GO:0005524">
    <property type="term" value="F:ATP binding"/>
    <property type="evidence" value="ECO:0007669"/>
    <property type="project" value="UniProtKB-UniRule"/>
</dbReference>
<dbReference type="SUPFAM" id="SSF53795">
    <property type="entry name" value="PEP carboxykinase-like"/>
    <property type="match status" value="1"/>
</dbReference>
<evidence type="ECO:0000256" key="12">
    <source>
        <dbReference type="ARBA" id="ARBA00047657"/>
    </source>
</evidence>
<feature type="active site" evidence="13">
    <location>
        <position position="141"/>
    </location>
</feature>
<dbReference type="InterPro" id="IPR011104">
    <property type="entry name" value="Hpr_kin/Pase_C"/>
</dbReference>
<dbReference type="Pfam" id="PF02603">
    <property type="entry name" value="Hpr_kinase_N"/>
    <property type="match status" value="1"/>
</dbReference>
<evidence type="ECO:0000256" key="10">
    <source>
        <dbReference type="ARBA" id="ARBA00023277"/>
    </source>
</evidence>
<comment type="miscellaneous">
    <text evidence="13">Both phosphorylation and phosphorolysis are carried out by the same active site and suggest a common mechanism for both reactions.</text>
</comment>
<dbReference type="RefSeq" id="WP_002822952.1">
    <property type="nucleotide sequence ID" value="NZ_CP136429.1"/>
</dbReference>
<dbReference type="Pfam" id="PF07475">
    <property type="entry name" value="Hpr_kinase_C"/>
    <property type="match status" value="1"/>
</dbReference>
<evidence type="ECO:0000256" key="13">
    <source>
        <dbReference type="HAMAP-Rule" id="MF_01249"/>
    </source>
</evidence>
<name>A0A483B9L9_OENOE</name>
<dbReference type="EMBL" id="MLOK01000026">
    <property type="protein sequence ID" value="OIM21767.1"/>
    <property type="molecule type" value="Genomic_DNA"/>
</dbReference>
<accession>A0A483B9L9</accession>
<evidence type="ECO:0000256" key="11">
    <source>
        <dbReference type="ARBA" id="ARBA00033012"/>
    </source>
</evidence>
<reference evidence="14 15" key="1">
    <citation type="journal article" date="2016" name="BMC Genomics">
        <title>Consensus pan-genome assembly of the specialised wine bacterium Oenococcus oeni.</title>
        <authorList>
            <person name="Sternes P.R."/>
            <person name="Borneman A.R."/>
        </authorList>
    </citation>
    <scope>NUCLEOTIDE SEQUENCE [LARGE SCALE GENOMIC DNA]</scope>
    <source>
        <strain evidence="14 15">AWRIB661</strain>
    </source>
</reference>
<keyword evidence="6 13" id="KW-0547">Nucleotide-binding</keyword>
<dbReference type="GO" id="GO:0006109">
    <property type="term" value="P:regulation of carbohydrate metabolic process"/>
    <property type="evidence" value="ECO:0007669"/>
    <property type="project" value="UniProtKB-UniRule"/>
</dbReference>
<dbReference type="PANTHER" id="PTHR30305:SF1">
    <property type="entry name" value="HPR KINASE_PHOSPHORYLASE"/>
    <property type="match status" value="1"/>
</dbReference>
<proteinExistence type="inferred from homology"/>
<comment type="caution">
    <text evidence="14">The sequence shown here is derived from an EMBL/GenBank/DDBJ whole genome shotgun (WGS) entry which is preliminary data.</text>
</comment>
<comment type="cofactor">
    <cofactor evidence="13">
        <name>Mg(2+)</name>
        <dbReference type="ChEBI" id="CHEBI:18420"/>
    </cofactor>
</comment>
<dbReference type="EC" id="2.7.11.-" evidence="13"/>
<protein>
    <recommendedName>
        <fullName evidence="3 13">HPr kinase/phosphorylase</fullName>
        <shortName evidence="13">HPrK/P</shortName>
        <ecNumber evidence="13">2.7.11.-</ecNumber>
        <ecNumber evidence="13">2.7.4.-</ecNumber>
    </recommendedName>
    <alternativeName>
        <fullName evidence="11 13">HPr(Ser) kinase/phosphorylase</fullName>
    </alternativeName>
</protein>
<comment type="domain">
    <text evidence="13">The Walker A ATP-binding motif also binds Pi and PPi.</text>
</comment>
<feature type="region of interest" description="Important for the catalytic mechanism of both phosphorylation and dephosphorylation" evidence="13">
    <location>
        <begin position="205"/>
        <end position="214"/>
    </location>
</feature>
<evidence type="ECO:0000256" key="6">
    <source>
        <dbReference type="ARBA" id="ARBA00022741"/>
    </source>
</evidence>
<dbReference type="Proteomes" id="UP000181728">
    <property type="component" value="Unassembled WGS sequence"/>
</dbReference>
<evidence type="ECO:0000256" key="4">
    <source>
        <dbReference type="ARBA" id="ARBA00022527"/>
    </source>
</evidence>
<feature type="active site" evidence="13">
    <location>
        <position position="248"/>
    </location>
</feature>
<evidence type="ECO:0000256" key="3">
    <source>
        <dbReference type="ARBA" id="ARBA00018922"/>
    </source>
</evidence>
<evidence type="ECO:0000313" key="14">
    <source>
        <dbReference type="EMBL" id="OIM21767.1"/>
    </source>
</evidence>
<dbReference type="PANTHER" id="PTHR30305">
    <property type="entry name" value="PROTEIN YJDM-RELATED"/>
    <property type="match status" value="1"/>
</dbReference>
<dbReference type="NCBIfam" id="TIGR00679">
    <property type="entry name" value="hpr-ser"/>
    <property type="match status" value="1"/>
</dbReference>
<comment type="similarity">
    <text evidence="2 13">Belongs to the HPrK/P family.</text>
</comment>
<dbReference type="CDD" id="cd01918">
    <property type="entry name" value="HprK_C"/>
    <property type="match status" value="1"/>
</dbReference>
<dbReference type="InterPro" id="IPR011126">
    <property type="entry name" value="Hpr_kin/Pase_Hpr_N"/>
</dbReference>
<feature type="binding site" evidence="13">
    <location>
        <position position="206"/>
    </location>
    <ligand>
        <name>Mg(2+)</name>
        <dbReference type="ChEBI" id="CHEBI:18420"/>
    </ligand>
</feature>